<comment type="caution">
    <text evidence="3">The sequence shown here is derived from an EMBL/GenBank/DDBJ whole genome shotgun (WGS) entry which is preliminary data.</text>
</comment>
<name>K1RLH9_9ZZZZ</name>
<dbReference type="EMBL" id="AJWZ01010087">
    <property type="protein sequence ID" value="EKC49467.1"/>
    <property type="molecule type" value="Genomic_DNA"/>
</dbReference>
<dbReference type="AlphaFoldDB" id="K1RLH9"/>
<keyword evidence="1" id="KW-1133">Transmembrane helix</keyword>
<feature type="transmembrane region" description="Helical" evidence="1">
    <location>
        <begin position="21"/>
        <end position="41"/>
    </location>
</feature>
<evidence type="ECO:0000259" key="2">
    <source>
        <dbReference type="Pfam" id="PF03703"/>
    </source>
</evidence>
<evidence type="ECO:0000313" key="3">
    <source>
        <dbReference type="EMBL" id="EKC49467.1"/>
    </source>
</evidence>
<dbReference type="Pfam" id="PF03703">
    <property type="entry name" value="bPH_2"/>
    <property type="match status" value="1"/>
</dbReference>
<protein>
    <submittedName>
        <fullName evidence="3">Membrane protein containing DUF304, prokaryotic transmembrane adjacent region</fullName>
    </submittedName>
</protein>
<feature type="transmembrane region" description="Helical" evidence="1">
    <location>
        <begin position="47"/>
        <end position="67"/>
    </location>
</feature>
<sequence length="390" mass="44044">MTMPYTIQDVRNIILRPHAGQFVIDELPLIFMCMAGLVYGGMEGMPLGGMATVIALFLFLVLLYRFICLRRICYRVGNEQLVCERGLFCRRVDYMELYRIVDFQEHQSLLQQLCGLKTVVILSTDRNSPKLDLIGIRRGNDIVAIIRERVEINKRKRESMRLRIISIWVVFVLAGLLPQLAKAQVAASNPLEWAALAEGNELINGQIDKQIKGQTQTALMQNSIAAEFNRIHEWEKQYNSYLKTANGYASSLKACTHLYNDGVRIFLTLGKLGKAIGDNPQGIVASMNMNNLYIETATELVSVFTLLNDAVAKGGTENMLTGAERSKTLWALNDQLAAFSRKLHLLYLSLRYYTLNDVWNNITAGMIDRSNGEVARLAMSRWRRAAAIAR</sequence>
<keyword evidence="1" id="KW-0472">Membrane</keyword>
<keyword evidence="1 3" id="KW-0812">Transmembrane</keyword>
<accession>K1RLH9</accession>
<organism evidence="3">
    <name type="scientific">human gut metagenome</name>
    <dbReference type="NCBI Taxonomy" id="408170"/>
    <lineage>
        <taxon>unclassified sequences</taxon>
        <taxon>metagenomes</taxon>
        <taxon>organismal metagenomes</taxon>
    </lineage>
</organism>
<feature type="transmembrane region" description="Helical" evidence="1">
    <location>
        <begin position="162"/>
        <end position="181"/>
    </location>
</feature>
<proteinExistence type="predicted"/>
<dbReference type="InterPro" id="IPR005182">
    <property type="entry name" value="YdbS-like_PH"/>
</dbReference>
<reference evidence="3" key="1">
    <citation type="journal article" date="2013" name="Environ. Microbiol.">
        <title>Microbiota from the distal guts of lean and obese adolescents exhibit partial functional redundancy besides clear differences in community structure.</title>
        <authorList>
            <person name="Ferrer M."/>
            <person name="Ruiz A."/>
            <person name="Lanza F."/>
            <person name="Haange S.B."/>
            <person name="Oberbach A."/>
            <person name="Till H."/>
            <person name="Bargiela R."/>
            <person name="Campoy C."/>
            <person name="Segura M.T."/>
            <person name="Richter M."/>
            <person name="von Bergen M."/>
            <person name="Seifert J."/>
            <person name="Suarez A."/>
        </authorList>
    </citation>
    <scope>NUCLEOTIDE SEQUENCE</scope>
</reference>
<feature type="domain" description="YdbS-like PH" evidence="2">
    <location>
        <begin position="72"/>
        <end position="144"/>
    </location>
</feature>
<evidence type="ECO:0000256" key="1">
    <source>
        <dbReference type="SAM" id="Phobius"/>
    </source>
</evidence>
<gene>
    <name evidence="3" type="ORF">OBE_14624</name>
</gene>